<dbReference type="STRING" id="56646.A0A2L2TL74"/>
<dbReference type="GO" id="GO:0004252">
    <property type="term" value="F:serine-type endopeptidase activity"/>
    <property type="evidence" value="ECO:0007669"/>
    <property type="project" value="InterPro"/>
</dbReference>
<reference evidence="4" key="1">
    <citation type="submission" date="2014-10" db="EMBL/GenBank/DDBJ databases">
        <authorList>
            <person name="King R."/>
        </authorList>
    </citation>
    <scope>NUCLEOTIDE SEQUENCE [LARGE SCALE GENOMIC DNA]</scope>
    <source>
        <strain evidence="4">A3/5</strain>
    </source>
</reference>
<feature type="signal peptide" evidence="1">
    <location>
        <begin position="1"/>
        <end position="21"/>
    </location>
</feature>
<feature type="domain" description="Peptidase S1" evidence="2">
    <location>
        <begin position="104"/>
        <end position="182"/>
    </location>
</feature>
<evidence type="ECO:0000259" key="2">
    <source>
        <dbReference type="Pfam" id="PF00089"/>
    </source>
</evidence>
<evidence type="ECO:0000313" key="4">
    <source>
        <dbReference type="Proteomes" id="UP000245910"/>
    </source>
</evidence>
<accession>A0A2L2TL74</accession>
<organism evidence="3 4">
    <name type="scientific">Fusarium venenatum</name>
    <dbReference type="NCBI Taxonomy" id="56646"/>
    <lineage>
        <taxon>Eukaryota</taxon>
        <taxon>Fungi</taxon>
        <taxon>Dikarya</taxon>
        <taxon>Ascomycota</taxon>
        <taxon>Pezizomycotina</taxon>
        <taxon>Sordariomycetes</taxon>
        <taxon>Hypocreomycetidae</taxon>
        <taxon>Hypocreales</taxon>
        <taxon>Nectriaceae</taxon>
        <taxon>Fusarium</taxon>
    </lineage>
</organism>
<dbReference type="Gene3D" id="2.40.10.10">
    <property type="entry name" value="Trypsin-like serine proteases"/>
    <property type="match status" value="2"/>
</dbReference>
<evidence type="ECO:0000313" key="3">
    <source>
        <dbReference type="EMBL" id="CEI66271.1"/>
    </source>
</evidence>
<feature type="chain" id="PRO_5014727352" description="Peptidase S1 domain-containing protein" evidence="1">
    <location>
        <begin position="22"/>
        <end position="276"/>
    </location>
</feature>
<dbReference type="InterPro" id="IPR001254">
    <property type="entry name" value="Trypsin_dom"/>
</dbReference>
<proteinExistence type="predicted"/>
<keyword evidence="4" id="KW-1185">Reference proteome</keyword>
<dbReference type="Pfam" id="PF00089">
    <property type="entry name" value="Trypsin"/>
    <property type="match status" value="1"/>
</dbReference>
<sequence length="276" mass="31244">MVLLKHFIFIVILALSHIVIASPVQQCQKRNPVQDQQFQRWNNHWRGDGKPIARIHSIPSDELLGYNGVPVLPARPLQPRYLVDGIDDRKKVVSNEYPFNIIRKIYLRPNICTGTAVGPRHFMTARHCIPRKPVPMKLKSKHGQYPRTYETASYVTDIVVVQPRAMACTTSEDFAILIFDQPIFETDGYFGAKQYDYKDNFNPIFVTRYEQCGQGFELGTDTDVDTGQSGGPLYKMENGYAMQVGVLCCYQEQVGGLYASGMHVVSSIAYARGNFP</sequence>
<dbReference type="InterPro" id="IPR043504">
    <property type="entry name" value="Peptidase_S1_PA_chymotrypsin"/>
</dbReference>
<evidence type="ECO:0000256" key="1">
    <source>
        <dbReference type="SAM" id="SignalP"/>
    </source>
</evidence>
<dbReference type="GO" id="GO:0006508">
    <property type="term" value="P:proteolysis"/>
    <property type="evidence" value="ECO:0007669"/>
    <property type="project" value="InterPro"/>
</dbReference>
<dbReference type="InterPro" id="IPR009003">
    <property type="entry name" value="Peptidase_S1_PA"/>
</dbReference>
<name>A0A2L2TL74_9HYPO</name>
<dbReference type="Proteomes" id="UP000245910">
    <property type="component" value="Chromosome I"/>
</dbReference>
<keyword evidence="1" id="KW-0732">Signal</keyword>
<dbReference type="AlphaFoldDB" id="A0A2L2TL74"/>
<dbReference type="SUPFAM" id="SSF50494">
    <property type="entry name" value="Trypsin-like serine proteases"/>
    <property type="match status" value="1"/>
</dbReference>
<dbReference type="EMBL" id="LN649229">
    <property type="protein sequence ID" value="CEI66271.1"/>
    <property type="molecule type" value="Genomic_DNA"/>
</dbReference>
<protein>
    <recommendedName>
        <fullName evidence="2">Peptidase S1 domain-containing protein</fullName>
    </recommendedName>
</protein>